<proteinExistence type="predicted"/>
<dbReference type="Pfam" id="PF00535">
    <property type="entry name" value="Glycos_transf_2"/>
    <property type="match status" value="1"/>
</dbReference>
<protein>
    <recommendedName>
        <fullName evidence="1">Glycosyltransferase 2-like domain-containing protein</fullName>
    </recommendedName>
</protein>
<dbReference type="SUPFAM" id="SSF53448">
    <property type="entry name" value="Nucleotide-diphospho-sugar transferases"/>
    <property type="match status" value="1"/>
</dbReference>
<evidence type="ECO:0000313" key="2">
    <source>
        <dbReference type="EMBL" id="VAW03265.1"/>
    </source>
</evidence>
<name>A0A3B0SAJ5_9ZZZZ</name>
<feature type="domain" description="Glycosyltransferase 2-like" evidence="1">
    <location>
        <begin position="19"/>
        <end position="183"/>
    </location>
</feature>
<accession>A0A3B0SAJ5</accession>
<evidence type="ECO:0000259" key="1">
    <source>
        <dbReference type="Pfam" id="PF00535"/>
    </source>
</evidence>
<dbReference type="AlphaFoldDB" id="A0A3B0SAJ5"/>
<dbReference type="InterPro" id="IPR029044">
    <property type="entry name" value="Nucleotide-diphossugar_trans"/>
</dbReference>
<reference evidence="2" key="1">
    <citation type="submission" date="2018-06" db="EMBL/GenBank/DDBJ databases">
        <authorList>
            <person name="Zhirakovskaya E."/>
        </authorList>
    </citation>
    <scope>NUCLEOTIDE SEQUENCE</scope>
</reference>
<dbReference type="Gene3D" id="3.90.550.10">
    <property type="entry name" value="Spore Coat Polysaccharide Biosynthesis Protein SpsA, Chain A"/>
    <property type="match status" value="1"/>
</dbReference>
<dbReference type="PANTHER" id="PTHR48090:SF7">
    <property type="entry name" value="RFBJ PROTEIN"/>
    <property type="match status" value="1"/>
</dbReference>
<sequence>MTTSPTPSVTPVPEPLAVSVIIPAYQEELGIVEALGRLLEVLDATEREYEILVVSDGSTDGTARVARSVRPSKVDVYEYSPNRGKGYALAVGVERTRYPLVVFIDGDLDLDPVVIPSYLELIAAGQADGVVGSKVHPDSVVDYPWSRRVLSKVFRLLTRLFVGLDLGDTQTGLKAFRRDILSDVVSECDSEGFAFDLELLCRLNDRGARIVEAPVVLDYDFTSTVGVSAGTAALRDLYRVSRWRRRQSGQDRHPEGV</sequence>
<dbReference type="EMBL" id="UOEI01000361">
    <property type="protein sequence ID" value="VAW03265.1"/>
    <property type="molecule type" value="Genomic_DNA"/>
</dbReference>
<dbReference type="PANTHER" id="PTHR48090">
    <property type="entry name" value="UNDECAPRENYL-PHOSPHATE 4-DEOXY-4-FORMAMIDO-L-ARABINOSE TRANSFERASE-RELATED"/>
    <property type="match status" value="1"/>
</dbReference>
<organism evidence="2">
    <name type="scientific">hydrothermal vent metagenome</name>
    <dbReference type="NCBI Taxonomy" id="652676"/>
    <lineage>
        <taxon>unclassified sequences</taxon>
        <taxon>metagenomes</taxon>
        <taxon>ecological metagenomes</taxon>
    </lineage>
</organism>
<dbReference type="CDD" id="cd04179">
    <property type="entry name" value="DPM_DPG-synthase_like"/>
    <property type="match status" value="1"/>
</dbReference>
<dbReference type="InterPro" id="IPR050256">
    <property type="entry name" value="Glycosyltransferase_2"/>
</dbReference>
<gene>
    <name evidence="2" type="ORF">MNBD_ACTINO01-496</name>
</gene>
<dbReference type="InterPro" id="IPR001173">
    <property type="entry name" value="Glyco_trans_2-like"/>
</dbReference>